<organism evidence="4 5">
    <name type="scientific">Rhodococcus baikonurensis</name>
    <dbReference type="NCBI Taxonomy" id="172041"/>
    <lineage>
        <taxon>Bacteria</taxon>
        <taxon>Bacillati</taxon>
        <taxon>Actinomycetota</taxon>
        <taxon>Actinomycetes</taxon>
        <taxon>Mycobacteriales</taxon>
        <taxon>Nocardiaceae</taxon>
        <taxon>Rhodococcus</taxon>
        <taxon>Rhodococcus erythropolis group</taxon>
    </lineage>
</organism>
<dbReference type="PROSITE" id="PS00523">
    <property type="entry name" value="SULFATASE_1"/>
    <property type="match status" value="1"/>
</dbReference>
<dbReference type="EMBL" id="JBHMAS010000004">
    <property type="protein sequence ID" value="MFB9778802.1"/>
    <property type="molecule type" value="Genomic_DNA"/>
</dbReference>
<comment type="caution">
    <text evidence="4">The sequence shown here is derived from an EMBL/GenBank/DDBJ whole genome shotgun (WGS) entry which is preliminary data.</text>
</comment>
<evidence type="ECO:0000256" key="1">
    <source>
        <dbReference type="ARBA" id="ARBA00008779"/>
    </source>
</evidence>
<keyword evidence="2" id="KW-0378">Hydrolase</keyword>
<dbReference type="PROSITE" id="PS51318">
    <property type="entry name" value="TAT"/>
    <property type="match status" value="1"/>
</dbReference>
<keyword evidence="5" id="KW-1185">Reference proteome</keyword>
<protein>
    <submittedName>
        <fullName evidence="4">Sulfatase-like hydrolase/transferase</fullName>
    </submittedName>
</protein>
<evidence type="ECO:0000313" key="5">
    <source>
        <dbReference type="Proteomes" id="UP001589587"/>
    </source>
</evidence>
<evidence type="ECO:0000313" key="4">
    <source>
        <dbReference type="EMBL" id="MFB9778802.1"/>
    </source>
</evidence>
<accession>A0ABV5XAU1</accession>
<dbReference type="Proteomes" id="UP001589587">
    <property type="component" value="Unassembled WGS sequence"/>
</dbReference>
<sequence length="545" mass="59079">MNPENVPAPLCHSLPRRTFLGGVGALVLAGVADVATGAASAAPVKAAPADRFPQKPNIVVIITDQERRPMYWPRGWADQNLPNRKRIADHGLTFDQAVCNTAMCSPSRSTFFTGLYPAQHGVTRTLTEGGTVSPTEPQLQVSEQNMAKLLASAGYNVQYRGKWHLSKGVEGGDPTSDDVAGFGFEGWIPPDAGQDTNPDHFGGGCADHDRRVAEEAVDFLSGPAVTSGQPWALIVSFVNPHDVLAYPQTWNAMNGTCDNYGSDAPGAFEQGIDLPPTFDEILALNHKPTAQVQSELLLAAGLGPLLGPDQARNYINFYAYMHKVVDEHIGSVLDAIEATPQMLDDTVIVRMSDHGEMGMSHGGLRQKVFNAYEETLRVPLVISNPLLFPEPVRTDALASLIDVMPTLATLAQAPARESWNFLGTDLTPVIVDAAAYPQGPSAQVQDTILFTYDDQNCATPDGQNIVTQPNHIRCIRESRWKYTMYFDPAGVAAPQYELYDLQADPLELNNLANPLNIGSYRPDLAAQMNAKLFAVMETKGVSLKE</sequence>
<feature type="domain" description="Sulfatase N-terminal" evidence="3">
    <location>
        <begin position="56"/>
        <end position="412"/>
    </location>
</feature>
<proteinExistence type="inferred from homology"/>
<name>A0ABV5XAU1_9NOCA</name>
<dbReference type="InterPro" id="IPR051849">
    <property type="entry name" value="GAG-degrading_sulfatase"/>
</dbReference>
<evidence type="ECO:0000259" key="3">
    <source>
        <dbReference type="Pfam" id="PF00884"/>
    </source>
</evidence>
<dbReference type="InterPro" id="IPR006311">
    <property type="entry name" value="TAT_signal"/>
</dbReference>
<dbReference type="RefSeq" id="WP_378373912.1">
    <property type="nucleotide sequence ID" value="NZ_JBHMAS010000004.1"/>
</dbReference>
<dbReference type="InterPro" id="IPR024607">
    <property type="entry name" value="Sulfatase_CS"/>
</dbReference>
<dbReference type="SUPFAM" id="SSF53649">
    <property type="entry name" value="Alkaline phosphatase-like"/>
    <property type="match status" value="1"/>
</dbReference>
<reference evidence="4 5" key="1">
    <citation type="submission" date="2024-09" db="EMBL/GenBank/DDBJ databases">
        <authorList>
            <person name="Sun Q."/>
            <person name="Mori K."/>
        </authorList>
    </citation>
    <scope>NUCLEOTIDE SEQUENCE [LARGE SCALE GENOMIC DNA]</scope>
    <source>
        <strain evidence="4 5">JCM 11411</strain>
    </source>
</reference>
<gene>
    <name evidence="4" type="ORF">ACFFQ6_03865</name>
</gene>
<dbReference type="Pfam" id="PF00884">
    <property type="entry name" value="Sulfatase"/>
    <property type="match status" value="1"/>
</dbReference>
<evidence type="ECO:0000256" key="2">
    <source>
        <dbReference type="ARBA" id="ARBA00022801"/>
    </source>
</evidence>
<dbReference type="InterPro" id="IPR000917">
    <property type="entry name" value="Sulfatase_N"/>
</dbReference>
<dbReference type="InterPro" id="IPR017850">
    <property type="entry name" value="Alkaline_phosphatase_core_sf"/>
</dbReference>
<dbReference type="PANTHER" id="PTHR46615">
    <property type="entry name" value="ARYLSULFATASE K"/>
    <property type="match status" value="1"/>
</dbReference>
<dbReference type="CDD" id="cd16035">
    <property type="entry name" value="sulfatase_like"/>
    <property type="match status" value="1"/>
</dbReference>
<dbReference type="Gene3D" id="3.40.720.10">
    <property type="entry name" value="Alkaline Phosphatase, subunit A"/>
    <property type="match status" value="1"/>
</dbReference>
<dbReference type="PANTHER" id="PTHR46615:SF1">
    <property type="entry name" value="ARYLSULFATASE K"/>
    <property type="match status" value="1"/>
</dbReference>
<comment type="similarity">
    <text evidence="1">Belongs to the sulfatase family.</text>
</comment>